<evidence type="ECO:0000256" key="1">
    <source>
        <dbReference type="SAM" id="MobiDB-lite"/>
    </source>
</evidence>
<dbReference type="PANTHER" id="PTHR33164:SF103">
    <property type="entry name" value="REGULATORY PROTEIN MARR"/>
    <property type="match status" value="1"/>
</dbReference>
<dbReference type="InterPro" id="IPR036388">
    <property type="entry name" value="WH-like_DNA-bd_sf"/>
</dbReference>
<name>A0A1C6TII5_9ACTN</name>
<reference evidence="4" key="1">
    <citation type="submission" date="2016-06" db="EMBL/GenBank/DDBJ databases">
        <authorList>
            <person name="Varghese N."/>
            <person name="Submissions Spin"/>
        </authorList>
    </citation>
    <scope>NUCLEOTIDE SEQUENCE [LARGE SCALE GENOMIC DNA]</scope>
    <source>
        <strain evidence="4">DSM 43817</strain>
    </source>
</reference>
<dbReference type="Proteomes" id="UP000198959">
    <property type="component" value="Unassembled WGS sequence"/>
</dbReference>
<dbReference type="Gene3D" id="1.10.10.10">
    <property type="entry name" value="Winged helix-like DNA-binding domain superfamily/Winged helix DNA-binding domain"/>
    <property type="match status" value="1"/>
</dbReference>
<evidence type="ECO:0000313" key="3">
    <source>
        <dbReference type="EMBL" id="SCL41570.1"/>
    </source>
</evidence>
<dbReference type="GO" id="GO:0003700">
    <property type="term" value="F:DNA-binding transcription factor activity"/>
    <property type="evidence" value="ECO:0007669"/>
    <property type="project" value="InterPro"/>
</dbReference>
<dbReference type="STRING" id="145854.GA0074692_6385"/>
<dbReference type="InterPro" id="IPR036390">
    <property type="entry name" value="WH_DNA-bd_sf"/>
</dbReference>
<dbReference type="Pfam" id="PF12802">
    <property type="entry name" value="MarR_2"/>
    <property type="match status" value="1"/>
</dbReference>
<dbReference type="PANTHER" id="PTHR33164">
    <property type="entry name" value="TRANSCRIPTIONAL REGULATOR, MARR FAMILY"/>
    <property type="match status" value="1"/>
</dbReference>
<keyword evidence="4" id="KW-1185">Reference proteome</keyword>
<dbReference type="SUPFAM" id="SSF46785">
    <property type="entry name" value="Winged helix' DNA-binding domain"/>
    <property type="match status" value="1"/>
</dbReference>
<dbReference type="PROSITE" id="PS50995">
    <property type="entry name" value="HTH_MARR_2"/>
    <property type="match status" value="1"/>
</dbReference>
<feature type="domain" description="HTH marR-type" evidence="2">
    <location>
        <begin position="11"/>
        <end position="145"/>
    </location>
</feature>
<proteinExistence type="predicted"/>
<dbReference type="GO" id="GO:0006950">
    <property type="term" value="P:response to stress"/>
    <property type="evidence" value="ECO:0007669"/>
    <property type="project" value="TreeGrafter"/>
</dbReference>
<sequence>MAEEPRPPEPEASMVAALDDAAATLLSVWEEARERTTDRLSVAQLRAVMVVEQHDGINLRRLATLLKTLLPSASRLCDRLVAAGMLEREPGRYDRREIALHLTPEAARFLAELRAARQARLAEVLAGMSPAGREALRHGLAEFRAAARRSPPADRAHAAPDELQAPADQVHAPADEHQTPADRAPAPADEHQAPAGPHLAPVDPHQAPAGPYRVYEPSAQATPGDPGAGAGQRAPVSAPRGPASGPGPARPLVAAPPPAPPTARPA</sequence>
<keyword evidence="3" id="KW-0238">DNA-binding</keyword>
<accession>A0A1C6TII5</accession>
<dbReference type="EMBL" id="FMHW01000002">
    <property type="protein sequence ID" value="SCL41570.1"/>
    <property type="molecule type" value="Genomic_DNA"/>
</dbReference>
<organism evidence="3 4">
    <name type="scientific">Micromonospora pallida</name>
    <dbReference type="NCBI Taxonomy" id="145854"/>
    <lineage>
        <taxon>Bacteria</taxon>
        <taxon>Bacillati</taxon>
        <taxon>Actinomycetota</taxon>
        <taxon>Actinomycetes</taxon>
        <taxon>Micromonosporales</taxon>
        <taxon>Micromonosporaceae</taxon>
        <taxon>Micromonospora</taxon>
    </lineage>
</organism>
<feature type="region of interest" description="Disordered" evidence="1">
    <location>
        <begin position="169"/>
        <end position="266"/>
    </location>
</feature>
<feature type="compositionally biased region" description="Pro residues" evidence="1">
    <location>
        <begin position="254"/>
        <end position="266"/>
    </location>
</feature>
<dbReference type="GO" id="GO:0003677">
    <property type="term" value="F:DNA binding"/>
    <property type="evidence" value="ECO:0007669"/>
    <property type="project" value="UniProtKB-KW"/>
</dbReference>
<dbReference type="InterPro" id="IPR000835">
    <property type="entry name" value="HTH_MarR-typ"/>
</dbReference>
<feature type="compositionally biased region" description="Low complexity" evidence="1">
    <location>
        <begin position="233"/>
        <end position="253"/>
    </location>
</feature>
<evidence type="ECO:0000313" key="4">
    <source>
        <dbReference type="Proteomes" id="UP000198959"/>
    </source>
</evidence>
<dbReference type="AlphaFoldDB" id="A0A1C6TII5"/>
<dbReference type="InterPro" id="IPR039422">
    <property type="entry name" value="MarR/SlyA-like"/>
</dbReference>
<protein>
    <submittedName>
        <fullName evidence="3">DNA-binding transcriptional regulator, MarR family</fullName>
    </submittedName>
</protein>
<gene>
    <name evidence="3" type="ORF">GA0074692_6385</name>
</gene>
<evidence type="ECO:0000259" key="2">
    <source>
        <dbReference type="PROSITE" id="PS50995"/>
    </source>
</evidence>
<dbReference type="RefSeq" id="WP_245730537.1">
    <property type="nucleotide sequence ID" value="NZ_FMHW01000002.1"/>
</dbReference>
<dbReference type="SMART" id="SM00347">
    <property type="entry name" value="HTH_MARR"/>
    <property type="match status" value="1"/>
</dbReference>